<gene>
    <name evidence="2" type="ORF">AB9Q04_03135</name>
</gene>
<evidence type="ECO:0000313" key="2">
    <source>
        <dbReference type="EMBL" id="MFO3717346.1"/>
    </source>
</evidence>
<feature type="region of interest" description="Disordered" evidence="1">
    <location>
        <begin position="1"/>
        <end position="23"/>
    </location>
</feature>
<dbReference type="EMBL" id="JBGMEG010000003">
    <property type="protein sequence ID" value="MFO3717346.1"/>
    <property type="molecule type" value="Genomic_DNA"/>
</dbReference>
<proteinExistence type="predicted"/>
<reference evidence="2 3" key="1">
    <citation type="journal article" date="2025" name="Anaerobe">
        <title>Description of Anaerococcus kampingiae sp. nov., Anaerococcus groningensis sp. nov., Anaerococcus martiniensis sp. nov., and Anaerococcus cruorum sp. nov., isolated from human clinical specimens.</title>
        <authorList>
            <person name="Boiten K.E."/>
            <person name="Meijer J."/>
            <person name="van Wezel E.M."/>
            <person name="Veloo A.C.M."/>
        </authorList>
    </citation>
    <scope>NUCLEOTIDE SEQUENCE [LARGE SCALE GENOMIC DNA]</scope>
    <source>
        <strain evidence="2 3">ENR1011</strain>
    </source>
</reference>
<sequence length="177" mass="19814">MLALPSTSRADSEESVIKESGVSYEESSNLPHANLYNDRVINNKDGVQMYSLTRPNSIEDYKKLGYSNFQYSDWSGDKYVLSTRAKRVGKAIVTGALSRIIPSAQVRDLMQVYSIASATIPQDADVWITVNARNIMAHTPKPDSYEVLIGEESIVKYYSDPDLTKLEKTVHRTNFVG</sequence>
<accession>A0ABW9MZU1</accession>
<dbReference type="Proteomes" id="UP001637993">
    <property type="component" value="Unassembled WGS sequence"/>
</dbReference>
<keyword evidence="3" id="KW-1185">Reference proteome</keyword>
<organism evidence="2 3">
    <name type="scientific">Anaerococcus groningensis</name>
    <dbReference type="NCBI Taxonomy" id="3115616"/>
    <lineage>
        <taxon>Bacteria</taxon>
        <taxon>Bacillati</taxon>
        <taxon>Bacillota</taxon>
        <taxon>Tissierellia</taxon>
        <taxon>Tissierellales</taxon>
        <taxon>Peptoniphilaceae</taxon>
        <taxon>Anaerococcus</taxon>
    </lineage>
</organism>
<comment type="caution">
    <text evidence="2">The sequence shown here is derived from an EMBL/GenBank/DDBJ whole genome shotgun (WGS) entry which is preliminary data.</text>
</comment>
<dbReference type="RefSeq" id="WP_410023916.1">
    <property type="nucleotide sequence ID" value="NZ_JBGMEG010000003.1"/>
</dbReference>
<name>A0ABW9MZU1_9FIRM</name>
<evidence type="ECO:0000313" key="3">
    <source>
        <dbReference type="Proteomes" id="UP001637993"/>
    </source>
</evidence>
<protein>
    <submittedName>
        <fullName evidence="2">Uncharacterized protein</fullName>
    </submittedName>
</protein>
<evidence type="ECO:0000256" key="1">
    <source>
        <dbReference type="SAM" id="MobiDB-lite"/>
    </source>
</evidence>